<dbReference type="PANTHER" id="PTHR14187:SF5">
    <property type="entry name" value="HEAT SHOCK 70 KDA PROTEIN 12A"/>
    <property type="match status" value="1"/>
</dbReference>
<dbReference type="HOGENOM" id="CLU_009958_4_2_1"/>
<dbReference type="EMBL" id="KL142400">
    <property type="protein sequence ID" value="KDR69807.1"/>
    <property type="molecule type" value="Genomic_DNA"/>
</dbReference>
<dbReference type="InterPro" id="IPR043129">
    <property type="entry name" value="ATPase_NBD"/>
</dbReference>
<keyword evidence="2" id="KW-1185">Reference proteome</keyword>
<evidence type="ECO:0000313" key="2">
    <source>
        <dbReference type="Proteomes" id="UP000027222"/>
    </source>
</evidence>
<dbReference type="STRING" id="685588.A0A067SIG9"/>
<name>A0A067SIG9_GALM3</name>
<dbReference type="AlphaFoldDB" id="A0A067SIG9"/>
<dbReference type="PANTHER" id="PTHR14187">
    <property type="entry name" value="ALPHA KINASE/ELONGATION FACTOR 2 KINASE"/>
    <property type="match status" value="1"/>
</dbReference>
<reference evidence="2" key="1">
    <citation type="journal article" date="2014" name="Proc. Natl. Acad. Sci. U.S.A.">
        <title>Extensive sampling of basidiomycete genomes demonstrates inadequacy of the white-rot/brown-rot paradigm for wood decay fungi.</title>
        <authorList>
            <person name="Riley R."/>
            <person name="Salamov A.A."/>
            <person name="Brown D.W."/>
            <person name="Nagy L.G."/>
            <person name="Floudas D."/>
            <person name="Held B.W."/>
            <person name="Levasseur A."/>
            <person name="Lombard V."/>
            <person name="Morin E."/>
            <person name="Otillar R."/>
            <person name="Lindquist E.A."/>
            <person name="Sun H."/>
            <person name="LaButti K.M."/>
            <person name="Schmutz J."/>
            <person name="Jabbour D."/>
            <person name="Luo H."/>
            <person name="Baker S.E."/>
            <person name="Pisabarro A.G."/>
            <person name="Walton J.D."/>
            <person name="Blanchette R.A."/>
            <person name="Henrissat B."/>
            <person name="Martin F."/>
            <person name="Cullen D."/>
            <person name="Hibbett D.S."/>
            <person name="Grigoriev I.V."/>
        </authorList>
    </citation>
    <scope>NUCLEOTIDE SEQUENCE [LARGE SCALE GENOMIC DNA]</scope>
    <source>
        <strain evidence="2">CBS 339.88</strain>
    </source>
</reference>
<dbReference type="CDD" id="cd10170">
    <property type="entry name" value="ASKHA_NBD_HSP70"/>
    <property type="match status" value="1"/>
</dbReference>
<proteinExistence type="predicted"/>
<gene>
    <name evidence="1" type="ORF">GALMADRAFT_77195</name>
</gene>
<protein>
    <submittedName>
        <fullName evidence="1">Uncharacterized protein</fullName>
    </submittedName>
</protein>
<dbReference type="Gene3D" id="3.30.420.40">
    <property type="match status" value="1"/>
</dbReference>
<evidence type="ECO:0000313" key="1">
    <source>
        <dbReference type="EMBL" id="KDR69807.1"/>
    </source>
</evidence>
<accession>A0A067SIG9</accession>
<dbReference type="SUPFAM" id="SSF53067">
    <property type="entry name" value="Actin-like ATPase domain"/>
    <property type="match status" value="2"/>
</dbReference>
<sequence length="589" mass="65825">MPLSAPTRAPYRGTTRKLVLAFDIGTTFSGISYSVLDPGQVPEIKGVTRYPLQGNVRGASKVPTVVYYDPNGKVCAAGAEATRDGIELDAQEGKWFEAKWFKLHLRSDATSGNDTTYEIPPLPPNKTVVQVIADFLKYLFNSASQYIQETHLNGPVLWASVEHKIDFVLSHPNGWGGKEQKDMRRAAVLAGLIADDAGGHARISFVTEGEASLHFAIQAGILSQARKGEGVVIVDAGGGTIDVSAYRQDPDKQGQVFEEVAASQCLLHGSIFVNINAKKILNEFLKDSPYVEDVEHIIRCFDQTTKLRFRDDRSPQYIKFGSTRDNDDKFNIRLGQLKLEGTDVAGFFRDSVTAVLQSVLTQRSTSRNKIVHVVFVGGFAASDWLFNSASTVLMRTDPSLKVFRPEEQANKAVADGAISFYLDHFVQTRMSKFTCGVICRVPYDEKDSEHQKRVATKHTCPLTGETRLPDMFSVILSKNTQVSETKEFRARYYQVSANRSDFQIFSSSVWCYRGSLEQPKWRDQDKSNFSRLCSIAVDLSHLEFSPKTGRTGKTYYQIDYEVILLFGLTELKAQIAWQEDVGRFHLCII</sequence>
<dbReference type="OrthoDB" id="2963168at2759"/>
<dbReference type="Proteomes" id="UP000027222">
    <property type="component" value="Unassembled WGS sequence"/>
</dbReference>
<organism evidence="1 2">
    <name type="scientific">Galerina marginata (strain CBS 339.88)</name>
    <dbReference type="NCBI Taxonomy" id="685588"/>
    <lineage>
        <taxon>Eukaryota</taxon>
        <taxon>Fungi</taxon>
        <taxon>Dikarya</taxon>
        <taxon>Basidiomycota</taxon>
        <taxon>Agaricomycotina</taxon>
        <taxon>Agaricomycetes</taxon>
        <taxon>Agaricomycetidae</taxon>
        <taxon>Agaricales</taxon>
        <taxon>Agaricineae</taxon>
        <taxon>Strophariaceae</taxon>
        <taxon>Galerina</taxon>
    </lineage>
</organism>